<sequence>MATKSENQEAKLWKDESNDNLDDIDETDQGGKSILLGIISQLKPGADLSRITLPTFILERKSMLERITNQLQQPHLVLDAKQKSESVDRMIGVLAWYLAGWHIGPKAVKKPLNPVLGEHFQCYWKLDNGQYAFYVSEQTSHHPPKSAYFYMIPESNVRVDGVLFPRSKFLGNSSAAMMEGLGVLQFLDIIDPATKNPEKYTFNQPNVYARGILFGKMRIELGDHMIINGPEHIADIEFKTKGFVSGTYDVIEGTIKEKKTNKTLFEISGKWNDVIYIKKNERGSSKKVLLDVNKCKSLPPLVRPLDEQGNLESRKLWRHVLKALGKRDHDAATEEKFKIEEHQRRLAKDRSDLKVEYKPKLFKKVKGDDLEYYLYKNISANASPEDKIKTILSVAPILPGQKFTHGFNLDADSKTKIEKKNSV</sequence>
<dbReference type="FunFam" id="1.10.287.2720:FF:000001">
    <property type="entry name" value="Oxysterol-binding OBPalpha"/>
    <property type="match status" value="1"/>
</dbReference>
<dbReference type="GO" id="GO:0034727">
    <property type="term" value="P:piecemeal microautophagy of the nucleus"/>
    <property type="evidence" value="ECO:0007669"/>
    <property type="project" value="UniProtKB-ARBA"/>
</dbReference>
<dbReference type="AlphaFoldDB" id="A0A1L0CHV0"/>
<dbReference type="SUPFAM" id="SSF144000">
    <property type="entry name" value="Oxysterol-binding protein-like"/>
    <property type="match status" value="1"/>
</dbReference>
<dbReference type="VEuPathDB" id="FungiDB:HGUI_00073"/>
<gene>
    <name evidence="8" type="ORF">HGUI_00073</name>
</gene>
<dbReference type="GO" id="GO:0032934">
    <property type="term" value="F:sterol binding"/>
    <property type="evidence" value="ECO:0007669"/>
    <property type="project" value="TreeGrafter"/>
</dbReference>
<dbReference type="PANTHER" id="PTHR10972:SF102">
    <property type="entry name" value="OXYSTEROL-BINDING PROTEIN"/>
    <property type="match status" value="1"/>
</dbReference>
<dbReference type="PANTHER" id="PTHR10972">
    <property type="entry name" value="OXYSTEROL-BINDING PROTEIN-RELATED"/>
    <property type="match status" value="1"/>
</dbReference>
<evidence type="ECO:0000313" key="8">
    <source>
        <dbReference type="EMBL" id="SGZ37873.1"/>
    </source>
</evidence>
<dbReference type="OrthoDB" id="14833at2759"/>
<dbReference type="InterPro" id="IPR018494">
    <property type="entry name" value="Oxysterol-bd_CS"/>
</dbReference>
<dbReference type="GO" id="GO:0032541">
    <property type="term" value="C:cortical endoplasmic reticulum"/>
    <property type="evidence" value="ECO:0007669"/>
    <property type="project" value="UniProtKB-ARBA"/>
</dbReference>
<feature type="compositionally biased region" description="Basic and acidic residues" evidence="7">
    <location>
        <begin position="1"/>
        <end position="17"/>
    </location>
</feature>
<dbReference type="GO" id="GO:0006897">
    <property type="term" value="P:endocytosis"/>
    <property type="evidence" value="ECO:0007669"/>
    <property type="project" value="UniProtKB-ARBA"/>
</dbReference>
<comment type="catalytic activity">
    <reaction evidence="5">
        <text>a 1,2-diacyl-sn-glycero-3-phospho-L-serine(in) = a 1,2-diacyl-sn-glycero-3-phospho-L-serine(out)</text>
        <dbReference type="Rhea" id="RHEA:38663"/>
        <dbReference type="ChEBI" id="CHEBI:57262"/>
    </reaction>
    <physiologicalReaction direction="left-to-right" evidence="5">
        <dbReference type="Rhea" id="RHEA:38664"/>
    </physiologicalReaction>
</comment>
<dbReference type="GO" id="GO:0120015">
    <property type="term" value="F:sterol transfer activity"/>
    <property type="evidence" value="ECO:0007669"/>
    <property type="project" value="UniProtKB-ARBA"/>
</dbReference>
<evidence type="ECO:0000256" key="6">
    <source>
        <dbReference type="RuleBase" id="RU003844"/>
    </source>
</evidence>
<dbReference type="Gene3D" id="1.10.287.2720">
    <property type="match status" value="1"/>
</dbReference>
<dbReference type="Gene3D" id="2.40.160.120">
    <property type="match status" value="1"/>
</dbReference>
<evidence type="ECO:0000256" key="1">
    <source>
        <dbReference type="ARBA" id="ARBA00008842"/>
    </source>
</evidence>
<keyword evidence="2" id="KW-0813">Transport</keyword>
<proteinExistence type="inferred from homology"/>
<evidence type="ECO:0000256" key="2">
    <source>
        <dbReference type="ARBA" id="ARBA00022448"/>
    </source>
</evidence>
<evidence type="ECO:0000313" key="9">
    <source>
        <dbReference type="Proteomes" id="UP000183365"/>
    </source>
</evidence>
<dbReference type="Proteomes" id="UP000183365">
    <property type="component" value="Unassembled WGS sequence"/>
</dbReference>
<evidence type="ECO:0000256" key="4">
    <source>
        <dbReference type="ARBA" id="ARBA00023121"/>
    </source>
</evidence>
<dbReference type="GO" id="GO:0016020">
    <property type="term" value="C:membrane"/>
    <property type="evidence" value="ECO:0007669"/>
    <property type="project" value="TreeGrafter"/>
</dbReference>
<reference evidence="9" key="1">
    <citation type="submission" date="2016-11" db="EMBL/GenBank/DDBJ databases">
        <authorList>
            <person name="Guldener U."/>
        </authorList>
    </citation>
    <scope>NUCLEOTIDE SEQUENCE [LARGE SCALE GENOMIC DNA]</scope>
</reference>
<dbReference type="Gene3D" id="3.30.70.3490">
    <property type="match status" value="1"/>
</dbReference>
<dbReference type="EMBL" id="FQNF01000001">
    <property type="protein sequence ID" value="SGZ37873.1"/>
    <property type="molecule type" value="Genomic_DNA"/>
</dbReference>
<protein>
    <submittedName>
        <fullName evidence="8">Probable Oxysterol-binding protein homolog 7</fullName>
    </submittedName>
</protein>
<dbReference type="PROSITE" id="PS01013">
    <property type="entry name" value="OSBP"/>
    <property type="match status" value="1"/>
</dbReference>
<dbReference type="GO" id="GO:0070273">
    <property type="term" value="F:phosphatidylinositol-4-phosphate binding"/>
    <property type="evidence" value="ECO:0007669"/>
    <property type="project" value="UniProtKB-ARBA"/>
</dbReference>
<dbReference type="GO" id="GO:0005829">
    <property type="term" value="C:cytosol"/>
    <property type="evidence" value="ECO:0007669"/>
    <property type="project" value="TreeGrafter"/>
</dbReference>
<dbReference type="GO" id="GO:0016125">
    <property type="term" value="P:sterol metabolic process"/>
    <property type="evidence" value="ECO:0007669"/>
    <property type="project" value="UniProtKB-ARBA"/>
</dbReference>
<dbReference type="Pfam" id="PF01237">
    <property type="entry name" value="Oxysterol_BP"/>
    <property type="match status" value="2"/>
</dbReference>
<dbReference type="GO" id="GO:0005548">
    <property type="term" value="F:phospholipid transporter activity"/>
    <property type="evidence" value="ECO:0007669"/>
    <property type="project" value="UniProtKB-ARBA"/>
</dbReference>
<accession>A0A1L0CHV0</accession>
<evidence type="ECO:0000256" key="7">
    <source>
        <dbReference type="SAM" id="MobiDB-lite"/>
    </source>
</evidence>
<keyword evidence="3" id="KW-0445">Lipid transport</keyword>
<dbReference type="GO" id="GO:0030011">
    <property type="term" value="P:maintenance of cell polarity"/>
    <property type="evidence" value="ECO:0007669"/>
    <property type="project" value="UniProtKB-ARBA"/>
</dbReference>
<keyword evidence="4" id="KW-0446">Lipid-binding</keyword>
<evidence type="ECO:0000256" key="5">
    <source>
        <dbReference type="ARBA" id="ARBA00050362"/>
    </source>
</evidence>
<feature type="region of interest" description="Disordered" evidence="7">
    <location>
        <begin position="1"/>
        <end position="25"/>
    </location>
</feature>
<dbReference type="GO" id="GO:0001786">
    <property type="term" value="F:phosphatidylserine binding"/>
    <property type="evidence" value="ECO:0007669"/>
    <property type="project" value="UniProtKB-ARBA"/>
</dbReference>
<dbReference type="FunFam" id="2.40.160.120:FF:000007">
    <property type="entry name" value="Oxysterol binding protein"/>
    <property type="match status" value="1"/>
</dbReference>
<comment type="similarity">
    <text evidence="1 6">Belongs to the OSBP family.</text>
</comment>
<keyword evidence="9" id="KW-1185">Reference proteome</keyword>
<name>A0A1L0CHV0_9ASCO</name>
<dbReference type="InterPro" id="IPR037239">
    <property type="entry name" value="OSBP_sf"/>
</dbReference>
<evidence type="ECO:0000256" key="3">
    <source>
        <dbReference type="ARBA" id="ARBA00023055"/>
    </source>
</evidence>
<dbReference type="InterPro" id="IPR000648">
    <property type="entry name" value="Oxysterol-bd"/>
</dbReference>
<organism evidence="8 9">
    <name type="scientific">Hanseniaspora guilliermondii</name>
    <dbReference type="NCBI Taxonomy" id="56406"/>
    <lineage>
        <taxon>Eukaryota</taxon>
        <taxon>Fungi</taxon>
        <taxon>Dikarya</taxon>
        <taxon>Ascomycota</taxon>
        <taxon>Saccharomycotina</taxon>
        <taxon>Saccharomycetes</taxon>
        <taxon>Saccharomycodales</taxon>
        <taxon>Saccharomycodaceae</taxon>
        <taxon>Hanseniaspora</taxon>
    </lineage>
</organism>
<dbReference type="GO" id="GO:0006887">
    <property type="term" value="P:exocytosis"/>
    <property type="evidence" value="ECO:0007669"/>
    <property type="project" value="UniProtKB-ARBA"/>
</dbReference>